<organism evidence="1 2">
    <name type="scientific">Fibrella forsythiae</name>
    <dbReference type="NCBI Taxonomy" id="2817061"/>
    <lineage>
        <taxon>Bacteria</taxon>
        <taxon>Pseudomonadati</taxon>
        <taxon>Bacteroidota</taxon>
        <taxon>Cytophagia</taxon>
        <taxon>Cytophagales</taxon>
        <taxon>Spirosomataceae</taxon>
        <taxon>Fibrella</taxon>
    </lineage>
</organism>
<gene>
    <name evidence="1" type="ORF">J2I46_01150</name>
</gene>
<dbReference type="Gene3D" id="3.20.80.10">
    <property type="entry name" value="Regulatory factor, effector binding domain"/>
    <property type="match status" value="1"/>
</dbReference>
<dbReference type="InterPro" id="IPR011256">
    <property type="entry name" value="Reg_factor_effector_dom_sf"/>
</dbReference>
<protein>
    <submittedName>
        <fullName evidence="1">GyrI-like domain-containing protein</fullName>
    </submittedName>
</protein>
<dbReference type="EMBL" id="JAFMYW010000001">
    <property type="protein sequence ID" value="MBO0947170.1"/>
    <property type="molecule type" value="Genomic_DNA"/>
</dbReference>
<dbReference type="RefSeq" id="WP_207327089.1">
    <property type="nucleotide sequence ID" value="NZ_JAFMYW010000001.1"/>
</dbReference>
<evidence type="ECO:0000313" key="2">
    <source>
        <dbReference type="Proteomes" id="UP000664628"/>
    </source>
</evidence>
<accession>A0ABS3JB05</accession>
<proteinExistence type="predicted"/>
<evidence type="ECO:0000313" key="1">
    <source>
        <dbReference type="EMBL" id="MBO0947170.1"/>
    </source>
</evidence>
<dbReference type="Proteomes" id="UP000664628">
    <property type="component" value="Unassembled WGS sequence"/>
</dbReference>
<sequence length="164" mass="18110">MTTTSPSISDNALPVIETVPFMALTVSLRASMATLAVQGMAADRQVRAEAARLGLNTATPSQWLYTGLSGHPDDEFDLEVALPLHEPVTGTPGESFAIRNVPAFHCAQYTYVGPWCNLGDVYDTLFIQFYADDHVYDGRIRERYQLVDLENQERCITDIQIGIA</sequence>
<dbReference type="SUPFAM" id="SSF55136">
    <property type="entry name" value="Probable bacterial effector-binding domain"/>
    <property type="match status" value="1"/>
</dbReference>
<name>A0ABS3JB05_9BACT</name>
<comment type="caution">
    <text evidence="1">The sequence shown here is derived from an EMBL/GenBank/DDBJ whole genome shotgun (WGS) entry which is preliminary data.</text>
</comment>
<reference evidence="1 2" key="1">
    <citation type="submission" date="2021-03" db="EMBL/GenBank/DDBJ databases">
        <title>Fibrella sp. HMF5405 genome sequencing and assembly.</title>
        <authorList>
            <person name="Kang H."/>
            <person name="Kim H."/>
            <person name="Bae S."/>
            <person name="Joh K."/>
        </authorList>
    </citation>
    <scope>NUCLEOTIDE SEQUENCE [LARGE SCALE GENOMIC DNA]</scope>
    <source>
        <strain evidence="1 2">HMF5405</strain>
    </source>
</reference>
<keyword evidence="2" id="KW-1185">Reference proteome</keyword>